<dbReference type="AlphaFoldDB" id="A0A8H7BEJ1"/>
<sequence length="206" mass="23189">MRRKSSKNGEGTSCLINEHCEGKLCCNPNTNKCIKDPKGTICLEHSNPLFTGLPKPSDRSKPARPSKHKGERTCATNDDCPGVLCCHPNNKVCVRDRRGNICVDDSKLPLPEKPVKQPEESPKPQCLTEKQFQDVILRSPDRVVDRYFTSGQPCDKNLCFTEGDADMVRKKFKNASWTKDLRVCEKTEGNKKEEKPKTDSKKPKDS</sequence>
<organism evidence="2 3">
    <name type="scientific">Apophysomyces ossiformis</name>
    <dbReference type="NCBI Taxonomy" id="679940"/>
    <lineage>
        <taxon>Eukaryota</taxon>
        <taxon>Fungi</taxon>
        <taxon>Fungi incertae sedis</taxon>
        <taxon>Mucoromycota</taxon>
        <taxon>Mucoromycotina</taxon>
        <taxon>Mucoromycetes</taxon>
        <taxon>Mucorales</taxon>
        <taxon>Mucorineae</taxon>
        <taxon>Mucoraceae</taxon>
        <taxon>Apophysomyces</taxon>
    </lineage>
</organism>
<evidence type="ECO:0000313" key="3">
    <source>
        <dbReference type="Proteomes" id="UP000605846"/>
    </source>
</evidence>
<gene>
    <name evidence="2" type="ORF">EC973_006077</name>
</gene>
<protein>
    <submittedName>
        <fullName evidence="2">Uncharacterized protein</fullName>
    </submittedName>
</protein>
<dbReference type="EMBL" id="JABAYA010000366">
    <property type="protein sequence ID" value="KAF7720790.1"/>
    <property type="molecule type" value="Genomic_DNA"/>
</dbReference>
<keyword evidence="3" id="KW-1185">Reference proteome</keyword>
<reference evidence="2" key="1">
    <citation type="submission" date="2020-01" db="EMBL/GenBank/DDBJ databases">
        <title>Genome Sequencing of Three Apophysomyces-Like Fungal Strains Confirms a Novel Fungal Genus in the Mucoromycota with divergent Burkholderia-like Endosymbiotic Bacteria.</title>
        <authorList>
            <person name="Stajich J.E."/>
            <person name="Macias A.M."/>
            <person name="Carter-House D."/>
            <person name="Lovett B."/>
            <person name="Kasson L.R."/>
            <person name="Berry K."/>
            <person name="Grigoriev I."/>
            <person name="Chang Y."/>
            <person name="Spatafora J."/>
            <person name="Kasson M.T."/>
        </authorList>
    </citation>
    <scope>NUCLEOTIDE SEQUENCE</scope>
    <source>
        <strain evidence="2">NRRL A-21654</strain>
    </source>
</reference>
<name>A0A8H7BEJ1_9FUNG</name>
<evidence type="ECO:0000313" key="2">
    <source>
        <dbReference type="EMBL" id="KAF7720790.1"/>
    </source>
</evidence>
<evidence type="ECO:0000256" key="1">
    <source>
        <dbReference type="SAM" id="MobiDB-lite"/>
    </source>
</evidence>
<feature type="non-terminal residue" evidence="2">
    <location>
        <position position="206"/>
    </location>
</feature>
<comment type="caution">
    <text evidence="2">The sequence shown here is derived from an EMBL/GenBank/DDBJ whole genome shotgun (WGS) entry which is preliminary data.</text>
</comment>
<feature type="region of interest" description="Disordered" evidence="1">
    <location>
        <begin position="186"/>
        <end position="206"/>
    </location>
</feature>
<proteinExistence type="predicted"/>
<dbReference type="Proteomes" id="UP000605846">
    <property type="component" value="Unassembled WGS sequence"/>
</dbReference>
<accession>A0A8H7BEJ1</accession>